<feature type="region of interest" description="Disordered" evidence="1">
    <location>
        <begin position="207"/>
        <end position="231"/>
    </location>
</feature>
<comment type="caution">
    <text evidence="2">The sequence shown here is derived from an EMBL/GenBank/DDBJ whole genome shotgun (WGS) entry which is preliminary data.</text>
</comment>
<evidence type="ECO:0000313" key="2">
    <source>
        <dbReference type="EMBL" id="KAK9763765.1"/>
    </source>
</evidence>
<sequence length="320" mass="35231">MSRGIRSRGLSKERESGAEKSGNSNKKGAQNYTSLIPSNCSIPKRTKSPVGTIEPKVNSCYEQTHLLSPGSNHPLYTHQSEENSRTSNNNLMPPNSVGTLGNKFVPDDKVKNSYVGQGFPSLTLPSPMGEKTQMQPRIGSPDHSSNLYDANSHCLSIPPRHSSPSTFSQRSNNTPFSSSCSYQGFRTASNAECNLEATSFDAICRDSSVSSHSNDGNGSLHSTQKSDISAGNESTTETLYLQEKNQYLEARVKGLEAELIHERLTQRDSEWLEERVKELEIEKSLLKSLLIERDEYSSGLSAVSSNRNLNDLPQDTLKLQ</sequence>
<gene>
    <name evidence="2" type="ORF">K7432_009274</name>
</gene>
<evidence type="ECO:0000313" key="3">
    <source>
        <dbReference type="Proteomes" id="UP001479436"/>
    </source>
</evidence>
<feature type="region of interest" description="Disordered" evidence="1">
    <location>
        <begin position="1"/>
        <end position="92"/>
    </location>
</feature>
<feature type="region of interest" description="Disordered" evidence="1">
    <location>
        <begin position="121"/>
        <end position="141"/>
    </location>
</feature>
<name>A0ABR2WQJ1_9FUNG</name>
<keyword evidence="3" id="KW-1185">Reference proteome</keyword>
<proteinExistence type="predicted"/>
<evidence type="ECO:0000256" key="1">
    <source>
        <dbReference type="SAM" id="MobiDB-lite"/>
    </source>
</evidence>
<accession>A0ABR2WQJ1</accession>
<dbReference type="Proteomes" id="UP001479436">
    <property type="component" value="Unassembled WGS sequence"/>
</dbReference>
<feature type="compositionally biased region" description="Polar residues" evidence="1">
    <location>
        <begin position="21"/>
        <end position="41"/>
    </location>
</feature>
<feature type="compositionally biased region" description="Polar residues" evidence="1">
    <location>
        <begin position="60"/>
        <end position="71"/>
    </location>
</feature>
<dbReference type="EMBL" id="JASJQH010000561">
    <property type="protein sequence ID" value="KAK9763765.1"/>
    <property type="molecule type" value="Genomic_DNA"/>
</dbReference>
<reference evidence="2 3" key="1">
    <citation type="submission" date="2023-04" db="EMBL/GenBank/DDBJ databases">
        <title>Genome of Basidiobolus ranarum AG-B5.</title>
        <authorList>
            <person name="Stajich J.E."/>
            <person name="Carter-House D."/>
            <person name="Gryganskyi A."/>
        </authorList>
    </citation>
    <scope>NUCLEOTIDE SEQUENCE [LARGE SCALE GENOMIC DNA]</scope>
    <source>
        <strain evidence="2 3">AG-B5</strain>
    </source>
</reference>
<protein>
    <submittedName>
        <fullName evidence="2">Uncharacterized protein</fullName>
    </submittedName>
</protein>
<organism evidence="2 3">
    <name type="scientific">Basidiobolus ranarum</name>
    <dbReference type="NCBI Taxonomy" id="34480"/>
    <lineage>
        <taxon>Eukaryota</taxon>
        <taxon>Fungi</taxon>
        <taxon>Fungi incertae sedis</taxon>
        <taxon>Zoopagomycota</taxon>
        <taxon>Entomophthoromycotina</taxon>
        <taxon>Basidiobolomycetes</taxon>
        <taxon>Basidiobolales</taxon>
        <taxon>Basidiobolaceae</taxon>
        <taxon>Basidiobolus</taxon>
    </lineage>
</organism>